<name>A0A498STV7_ACAVI</name>
<dbReference type="Gene3D" id="3.30.160.60">
    <property type="entry name" value="Classic Zinc Finger"/>
    <property type="match status" value="3"/>
</dbReference>
<evidence type="ECO:0000256" key="5">
    <source>
        <dbReference type="ARBA" id="ARBA00022833"/>
    </source>
</evidence>
<feature type="non-terminal residue" evidence="12">
    <location>
        <position position="1"/>
    </location>
</feature>
<dbReference type="InterPro" id="IPR036236">
    <property type="entry name" value="Znf_C2H2_sf"/>
</dbReference>
<feature type="region of interest" description="Disordered" evidence="10">
    <location>
        <begin position="24"/>
        <end position="76"/>
    </location>
</feature>
<evidence type="ECO:0000256" key="9">
    <source>
        <dbReference type="PROSITE-ProRule" id="PRU00042"/>
    </source>
</evidence>
<dbReference type="GO" id="GO:0000978">
    <property type="term" value="F:RNA polymerase II cis-regulatory region sequence-specific DNA binding"/>
    <property type="evidence" value="ECO:0007669"/>
    <property type="project" value="TreeGrafter"/>
</dbReference>
<evidence type="ECO:0000256" key="8">
    <source>
        <dbReference type="ARBA" id="ARBA00023242"/>
    </source>
</evidence>
<evidence type="ECO:0000256" key="1">
    <source>
        <dbReference type="ARBA" id="ARBA00004123"/>
    </source>
</evidence>
<dbReference type="OrthoDB" id="6077919at2759"/>
<keyword evidence="13" id="KW-1185">Reference proteome</keyword>
<dbReference type="GO" id="GO:0001817">
    <property type="term" value="P:regulation of cytokine production"/>
    <property type="evidence" value="ECO:0007669"/>
    <property type="project" value="TreeGrafter"/>
</dbReference>
<dbReference type="STRING" id="6277.A0A498STV7"/>
<evidence type="ECO:0000256" key="10">
    <source>
        <dbReference type="SAM" id="MobiDB-lite"/>
    </source>
</evidence>
<dbReference type="EMBL" id="UPTC01005374">
    <property type="protein sequence ID" value="VBB35282.1"/>
    <property type="molecule type" value="Genomic_DNA"/>
</dbReference>
<evidence type="ECO:0000256" key="7">
    <source>
        <dbReference type="ARBA" id="ARBA00023163"/>
    </source>
</evidence>
<dbReference type="GO" id="GO:0008270">
    <property type="term" value="F:zinc ion binding"/>
    <property type="evidence" value="ECO:0007669"/>
    <property type="project" value="UniProtKB-KW"/>
</dbReference>
<dbReference type="GO" id="GO:0001227">
    <property type="term" value="F:DNA-binding transcription repressor activity, RNA polymerase II-specific"/>
    <property type="evidence" value="ECO:0007669"/>
    <property type="project" value="TreeGrafter"/>
</dbReference>
<evidence type="ECO:0000256" key="2">
    <source>
        <dbReference type="ARBA" id="ARBA00022723"/>
    </source>
</evidence>
<gene>
    <name evidence="12" type="ORF">NAV_LOCUS10073</name>
</gene>
<dbReference type="SUPFAM" id="SSF57667">
    <property type="entry name" value="beta-beta-alpha zinc fingers"/>
    <property type="match status" value="2"/>
</dbReference>
<dbReference type="GO" id="GO:0002682">
    <property type="term" value="P:regulation of immune system process"/>
    <property type="evidence" value="ECO:0007669"/>
    <property type="project" value="TreeGrafter"/>
</dbReference>
<dbReference type="InterPro" id="IPR013087">
    <property type="entry name" value="Znf_C2H2_type"/>
</dbReference>
<dbReference type="PANTHER" id="PTHR24399:SF23">
    <property type="entry name" value="C2H2-TYPE DOMAIN-CONTAINING PROTEIN"/>
    <property type="match status" value="1"/>
</dbReference>
<dbReference type="Proteomes" id="UP000276991">
    <property type="component" value="Unassembled WGS sequence"/>
</dbReference>
<keyword evidence="3" id="KW-0677">Repeat</keyword>
<dbReference type="AlphaFoldDB" id="A0A498STV7"/>
<evidence type="ECO:0000313" key="12">
    <source>
        <dbReference type="EMBL" id="VBB35282.1"/>
    </source>
</evidence>
<keyword evidence="5" id="KW-0862">Zinc</keyword>
<dbReference type="SMART" id="SM00355">
    <property type="entry name" value="ZnF_C2H2"/>
    <property type="match status" value="3"/>
</dbReference>
<evidence type="ECO:0000313" key="13">
    <source>
        <dbReference type="Proteomes" id="UP000276991"/>
    </source>
</evidence>
<evidence type="ECO:0000256" key="6">
    <source>
        <dbReference type="ARBA" id="ARBA00023015"/>
    </source>
</evidence>
<evidence type="ECO:0000256" key="3">
    <source>
        <dbReference type="ARBA" id="ARBA00022737"/>
    </source>
</evidence>
<comment type="subcellular location">
    <subcellularLocation>
        <location evidence="1">Nucleus</location>
    </subcellularLocation>
</comment>
<dbReference type="Pfam" id="PF00096">
    <property type="entry name" value="zf-C2H2"/>
    <property type="match status" value="2"/>
</dbReference>
<dbReference type="FunFam" id="3.30.160.60:FF:000100">
    <property type="entry name" value="Zinc finger 45-like"/>
    <property type="match status" value="1"/>
</dbReference>
<keyword evidence="6" id="KW-0805">Transcription regulation</keyword>
<reference evidence="12 13" key="1">
    <citation type="submission" date="2018-08" db="EMBL/GenBank/DDBJ databases">
        <authorList>
            <person name="Laetsch R D."/>
            <person name="Stevens L."/>
            <person name="Kumar S."/>
            <person name="Blaxter L. M."/>
        </authorList>
    </citation>
    <scope>NUCLEOTIDE SEQUENCE [LARGE SCALE GENOMIC DNA]</scope>
</reference>
<protein>
    <recommendedName>
        <fullName evidence="11">C2H2-type domain-containing protein</fullName>
    </recommendedName>
</protein>
<dbReference type="GO" id="GO:0005654">
    <property type="term" value="C:nucleoplasm"/>
    <property type="evidence" value="ECO:0007669"/>
    <property type="project" value="TreeGrafter"/>
</dbReference>
<feature type="domain" description="C2H2-type" evidence="11">
    <location>
        <begin position="84"/>
        <end position="111"/>
    </location>
</feature>
<keyword evidence="2" id="KW-0479">Metal-binding</keyword>
<dbReference type="PROSITE" id="PS00028">
    <property type="entry name" value="ZINC_FINGER_C2H2_1"/>
    <property type="match status" value="1"/>
</dbReference>
<evidence type="ECO:0000256" key="4">
    <source>
        <dbReference type="ARBA" id="ARBA00022771"/>
    </source>
</evidence>
<evidence type="ECO:0000259" key="11">
    <source>
        <dbReference type="PROSITE" id="PS50157"/>
    </source>
</evidence>
<feature type="domain" description="C2H2-type" evidence="11">
    <location>
        <begin position="112"/>
        <end position="145"/>
    </location>
</feature>
<dbReference type="PROSITE" id="PS50157">
    <property type="entry name" value="ZINC_FINGER_C2H2_2"/>
    <property type="match status" value="3"/>
</dbReference>
<proteinExistence type="predicted"/>
<keyword evidence="7" id="KW-0804">Transcription</keyword>
<feature type="domain" description="C2H2-type" evidence="11">
    <location>
        <begin position="167"/>
        <end position="193"/>
    </location>
</feature>
<keyword evidence="4 9" id="KW-0863">Zinc-finger</keyword>
<organism evidence="12 13">
    <name type="scientific">Acanthocheilonema viteae</name>
    <name type="common">Filarial nematode worm</name>
    <name type="synonym">Dipetalonema viteae</name>
    <dbReference type="NCBI Taxonomy" id="6277"/>
    <lineage>
        <taxon>Eukaryota</taxon>
        <taxon>Metazoa</taxon>
        <taxon>Ecdysozoa</taxon>
        <taxon>Nematoda</taxon>
        <taxon>Chromadorea</taxon>
        <taxon>Rhabditida</taxon>
        <taxon>Spirurina</taxon>
        <taxon>Spiruromorpha</taxon>
        <taxon>Filarioidea</taxon>
        <taxon>Onchocercidae</taxon>
        <taxon>Acanthocheilonema</taxon>
    </lineage>
</organism>
<keyword evidence="8" id="KW-0539">Nucleus</keyword>
<dbReference type="PANTHER" id="PTHR24399">
    <property type="entry name" value="ZINC FINGER AND BTB DOMAIN-CONTAINING"/>
    <property type="match status" value="1"/>
</dbReference>
<accession>A0A498STV7</accession>
<sequence>AQTERTEALDLSVPKVSEEGLEPYDSFIEEVSKGQGGSSNRPIQRVSAKRKLQSDVRQQITTDSKRRKMNDTEHKKIHTSQKLYNCSIWGRNFTQSSNFGSHVKTHTDEKRRSCLICGKSFLRLADLRRHMNRYIDKKLHSSRWNESFSDLSHLKKGTMNDTDGKPYGCSECGERFALPYHLRAHMMADHNRE</sequence>